<feature type="domain" description="C2H2-type" evidence="8">
    <location>
        <begin position="438"/>
        <end position="461"/>
    </location>
</feature>
<feature type="compositionally biased region" description="Polar residues" evidence="7">
    <location>
        <begin position="146"/>
        <end position="172"/>
    </location>
</feature>
<evidence type="ECO:0000256" key="3">
    <source>
        <dbReference type="ARBA" id="ARBA00022771"/>
    </source>
</evidence>
<name>A0A1J1IJ14_9DIPT</name>
<evidence type="ECO:0000256" key="2">
    <source>
        <dbReference type="ARBA" id="ARBA00022737"/>
    </source>
</evidence>
<feature type="binding site" evidence="6">
    <location>
        <position position="202"/>
    </location>
    <ligand>
        <name>Zn(2+)</name>
        <dbReference type="ChEBI" id="CHEBI:29105"/>
    </ligand>
</feature>
<feature type="domain" description="C2H2-type" evidence="8">
    <location>
        <begin position="380"/>
        <end position="408"/>
    </location>
</feature>
<dbReference type="GO" id="GO:0005634">
    <property type="term" value="C:nucleus"/>
    <property type="evidence" value="ECO:0007669"/>
    <property type="project" value="InterPro"/>
</dbReference>
<keyword evidence="1 6" id="KW-0479">Metal-binding</keyword>
<dbReference type="InterPro" id="IPR013087">
    <property type="entry name" value="Znf_C2H2_type"/>
</dbReference>
<gene>
    <name evidence="10" type="ORF">CLUMA_CG013466</name>
</gene>
<dbReference type="Gene3D" id="3.40.1800.20">
    <property type="match status" value="1"/>
</dbReference>
<dbReference type="InterPro" id="IPR036236">
    <property type="entry name" value="Znf_C2H2_sf"/>
</dbReference>
<dbReference type="PANTHER" id="PTHR24409">
    <property type="entry name" value="ZINC FINGER PROTEIN 142"/>
    <property type="match status" value="1"/>
</dbReference>
<sequence>MENYNNMMGNDYNAMVYGSNMDQQHPMSSIPREMQISQTPIHQLPVQQPDIINLSYHQREIQMPHPNLPQQMGLFPTVPSNLPPIQIHNHIMHQQQPVNINTSEQQIPQNVNIQYSIDNVNVNVNLDVQNNNEHYDETVAKDPTNNDDNGVDASNSQISTPLKSEDVNSTQNDKQDQLPDINQEEVSKKKEPEVDPNQCRVCKNSEQLIDIFAIEEDMRICDIIMKICSNVRIHERDYLPHMICLGCLGRLRTAYQFVKEVQATDKELRSKLKRSKSKVRKPSDGFVLIDCNEFSESDDDDLQNDDEEFKVSDVEEDESEDTESGETDDSRKVKPPKKRGPRKSKSRKMKQELVSTAKRLKRDIVFIEAADSSEEKKKKEKCKECNKVFSNKNSLRLHRKNAHFRSGEDAAFKCHICGRGFKYSINLSSHMQIHKESYSCDECGRVFATKSDVKKHALNQHKCSLSYECNKCRRLYCSVKRYQKHRESCSDYGSASNKKKQHSKMKEDFSFTGRDLFKTVAPVTTTYWSDSFSD</sequence>
<evidence type="ECO:0000313" key="10">
    <source>
        <dbReference type="EMBL" id="CRL00192.1"/>
    </source>
</evidence>
<dbReference type="SMART" id="SM00868">
    <property type="entry name" value="zf-AD"/>
    <property type="match status" value="1"/>
</dbReference>
<dbReference type="AlphaFoldDB" id="A0A1J1IJ14"/>
<dbReference type="InterPro" id="IPR012934">
    <property type="entry name" value="Znf_AD"/>
</dbReference>
<protein>
    <submittedName>
        <fullName evidence="10">CLUMA_CG013466, isoform A</fullName>
    </submittedName>
</protein>
<feature type="binding site" evidence="6">
    <location>
        <position position="247"/>
    </location>
    <ligand>
        <name>Zn(2+)</name>
        <dbReference type="ChEBI" id="CHEBI:29105"/>
    </ligand>
</feature>
<dbReference type="PROSITE" id="PS50157">
    <property type="entry name" value="ZINC_FINGER_C2H2_2"/>
    <property type="match status" value="3"/>
</dbReference>
<keyword evidence="3 5" id="KW-0863">Zinc-finger</keyword>
<evidence type="ECO:0000256" key="6">
    <source>
        <dbReference type="PROSITE-ProRule" id="PRU01263"/>
    </source>
</evidence>
<dbReference type="Pfam" id="PF07776">
    <property type="entry name" value="zf-AD"/>
    <property type="match status" value="1"/>
</dbReference>
<reference evidence="10 11" key="1">
    <citation type="submission" date="2015-04" db="EMBL/GenBank/DDBJ databases">
        <authorList>
            <person name="Syromyatnikov M.Y."/>
            <person name="Popov V.N."/>
        </authorList>
    </citation>
    <scope>NUCLEOTIDE SEQUENCE [LARGE SCALE GENOMIC DNA]</scope>
</reference>
<dbReference type="SUPFAM" id="SSF57667">
    <property type="entry name" value="beta-beta-alpha zinc fingers"/>
    <property type="match status" value="2"/>
</dbReference>
<dbReference type="SMART" id="SM00355">
    <property type="entry name" value="ZnF_C2H2"/>
    <property type="match status" value="4"/>
</dbReference>
<dbReference type="Gene3D" id="3.30.160.60">
    <property type="entry name" value="Classic Zinc Finger"/>
    <property type="match status" value="1"/>
</dbReference>
<dbReference type="STRING" id="568069.A0A1J1IJ14"/>
<feature type="region of interest" description="Disordered" evidence="7">
    <location>
        <begin position="295"/>
        <end position="355"/>
    </location>
</feature>
<keyword evidence="11" id="KW-1185">Reference proteome</keyword>
<dbReference type="Proteomes" id="UP000183832">
    <property type="component" value="Unassembled WGS sequence"/>
</dbReference>
<dbReference type="SUPFAM" id="SSF57716">
    <property type="entry name" value="Glucocorticoid receptor-like (DNA-binding domain)"/>
    <property type="match status" value="1"/>
</dbReference>
<keyword evidence="4 6" id="KW-0862">Zinc</keyword>
<evidence type="ECO:0000256" key="7">
    <source>
        <dbReference type="SAM" id="MobiDB-lite"/>
    </source>
</evidence>
<dbReference type="PROSITE" id="PS51915">
    <property type="entry name" value="ZAD"/>
    <property type="match status" value="1"/>
</dbReference>
<dbReference type="EMBL" id="CVRI01000054">
    <property type="protein sequence ID" value="CRL00192.1"/>
    <property type="molecule type" value="Genomic_DNA"/>
</dbReference>
<evidence type="ECO:0000313" key="11">
    <source>
        <dbReference type="Proteomes" id="UP000183832"/>
    </source>
</evidence>
<feature type="compositionally biased region" description="Basic residues" evidence="7">
    <location>
        <begin position="333"/>
        <end position="348"/>
    </location>
</feature>
<dbReference type="GO" id="GO:0008270">
    <property type="term" value="F:zinc ion binding"/>
    <property type="evidence" value="ECO:0007669"/>
    <property type="project" value="UniProtKB-UniRule"/>
</dbReference>
<evidence type="ECO:0000256" key="4">
    <source>
        <dbReference type="ARBA" id="ARBA00022833"/>
    </source>
</evidence>
<evidence type="ECO:0000259" key="8">
    <source>
        <dbReference type="PROSITE" id="PS50157"/>
    </source>
</evidence>
<dbReference type="FunFam" id="3.30.160.60:FF:000446">
    <property type="entry name" value="Zinc finger protein"/>
    <property type="match status" value="1"/>
</dbReference>
<dbReference type="OrthoDB" id="6601382at2759"/>
<dbReference type="Pfam" id="PF00096">
    <property type="entry name" value="zf-C2H2"/>
    <property type="match status" value="3"/>
</dbReference>
<keyword evidence="2" id="KW-0677">Repeat</keyword>
<feature type="domain" description="C2H2-type" evidence="8">
    <location>
        <begin position="412"/>
        <end position="439"/>
    </location>
</feature>
<accession>A0A1J1IJ14</accession>
<feature type="region of interest" description="Disordered" evidence="7">
    <location>
        <begin position="137"/>
        <end position="196"/>
    </location>
</feature>
<feature type="domain" description="ZAD" evidence="9">
    <location>
        <begin position="197"/>
        <end position="271"/>
    </location>
</feature>
<organism evidence="10 11">
    <name type="scientific">Clunio marinus</name>
    <dbReference type="NCBI Taxonomy" id="568069"/>
    <lineage>
        <taxon>Eukaryota</taxon>
        <taxon>Metazoa</taxon>
        <taxon>Ecdysozoa</taxon>
        <taxon>Arthropoda</taxon>
        <taxon>Hexapoda</taxon>
        <taxon>Insecta</taxon>
        <taxon>Pterygota</taxon>
        <taxon>Neoptera</taxon>
        <taxon>Endopterygota</taxon>
        <taxon>Diptera</taxon>
        <taxon>Nematocera</taxon>
        <taxon>Chironomoidea</taxon>
        <taxon>Chironomidae</taxon>
        <taxon>Clunio</taxon>
    </lineage>
</organism>
<feature type="binding site" evidence="6">
    <location>
        <position position="244"/>
    </location>
    <ligand>
        <name>Zn(2+)</name>
        <dbReference type="ChEBI" id="CHEBI:29105"/>
    </ligand>
</feature>
<evidence type="ECO:0000256" key="1">
    <source>
        <dbReference type="ARBA" id="ARBA00022723"/>
    </source>
</evidence>
<dbReference type="PROSITE" id="PS00028">
    <property type="entry name" value="ZINC_FINGER_C2H2_1"/>
    <property type="match status" value="3"/>
</dbReference>
<feature type="compositionally biased region" description="Acidic residues" evidence="7">
    <location>
        <begin position="295"/>
        <end position="327"/>
    </location>
</feature>
<proteinExistence type="predicted"/>
<feature type="binding site" evidence="6">
    <location>
        <position position="199"/>
    </location>
    <ligand>
        <name>Zn(2+)</name>
        <dbReference type="ChEBI" id="CHEBI:29105"/>
    </ligand>
</feature>
<evidence type="ECO:0000259" key="9">
    <source>
        <dbReference type="PROSITE" id="PS51915"/>
    </source>
</evidence>
<evidence type="ECO:0000256" key="5">
    <source>
        <dbReference type="PROSITE-ProRule" id="PRU00042"/>
    </source>
</evidence>